<dbReference type="Pfam" id="PF07645">
    <property type="entry name" value="EGF_CA"/>
    <property type="match status" value="1"/>
</dbReference>
<dbReference type="Proteomes" id="UP000198717">
    <property type="component" value="Unassembled WGS sequence"/>
</dbReference>
<dbReference type="SMART" id="SM00179">
    <property type="entry name" value="EGF_CA"/>
    <property type="match status" value="2"/>
</dbReference>
<evidence type="ECO:0000256" key="4">
    <source>
        <dbReference type="ARBA" id="ARBA00023157"/>
    </source>
</evidence>
<feature type="domain" description="EGF-like" evidence="5">
    <location>
        <begin position="219"/>
        <end position="259"/>
    </location>
</feature>
<accession>A0ABY0N2S9</accession>
<gene>
    <name evidence="6" type="ORF">SAMN04488504_113120</name>
</gene>
<evidence type="ECO:0000313" key="6">
    <source>
        <dbReference type="EMBL" id="SDE85748.1"/>
    </source>
</evidence>
<dbReference type="Gene3D" id="2.10.25.10">
    <property type="entry name" value="Laminin"/>
    <property type="match status" value="2"/>
</dbReference>
<dbReference type="CDD" id="cd00054">
    <property type="entry name" value="EGF_CA"/>
    <property type="match status" value="2"/>
</dbReference>
<dbReference type="NCBIfam" id="TIGR02232">
    <property type="entry name" value="myxo_disulf_rpt"/>
    <property type="match status" value="1"/>
</dbReference>
<dbReference type="InterPro" id="IPR001881">
    <property type="entry name" value="EGF-like_Ca-bd_dom"/>
</dbReference>
<organism evidence="6 7">
    <name type="scientific">Myxococcus virescens</name>
    <dbReference type="NCBI Taxonomy" id="83456"/>
    <lineage>
        <taxon>Bacteria</taxon>
        <taxon>Pseudomonadati</taxon>
        <taxon>Myxococcota</taxon>
        <taxon>Myxococcia</taxon>
        <taxon>Myxococcales</taxon>
        <taxon>Cystobacterineae</taxon>
        <taxon>Myxococcaceae</taxon>
        <taxon>Myxococcus</taxon>
    </lineage>
</organism>
<sequence length="468" mass="47363">MALAFGMLAACGPQLEEESLVAGETLTEVGSSSKVSGLAPDPYANLVVQSGVIAVINPGNAVGAPDGNVASFLSLLGGSLLLDMGAGEAGTGPLRIYYRGLSLSVIAQVDFLREDMSLISTGQATLLDLGLGTHSALVPFSSATPYRYVRLRGGLAALYSVDAVEDMGFGGGSFCGNGQVDTEEQCDDGNLVSGDGCGASCQVEPGYSCSDTQPSVCTDVNECANGTSQCSVNATCTNTPGSYSCTCRPGYSGNGWTCGDIDECANGTAVCQVGELCVNTPGAYTCVAGACQSPTVQCGSQCVDVSSDASNCGACGNVCDAGQTCSASACVADGIKLQIATSWARVGDGDLVVRTPSGKLIHGGNRGPGVETDYGTLDRIASAGWGPERVIWNAGAPPPAGQYDVCFKAAGFSPPPSAENPVSYTVTVRRLGQPDLIVWSVATSADLGAECSPDHPAYVVSFTYPGGP</sequence>
<protein>
    <submittedName>
        <fullName evidence="6">Myxococcus cysteine-rich repeat-containing protein</fullName>
    </submittedName>
</protein>
<dbReference type="PROSITE" id="PS01186">
    <property type="entry name" value="EGF_2"/>
    <property type="match status" value="1"/>
</dbReference>
<name>A0ABY0N2S9_9BACT</name>
<reference evidence="6 7" key="1">
    <citation type="submission" date="2016-10" db="EMBL/GenBank/DDBJ databases">
        <authorList>
            <person name="Varghese N."/>
            <person name="Submissions S."/>
        </authorList>
    </citation>
    <scope>NUCLEOTIDE SEQUENCE [LARGE SCALE GENOMIC DNA]</scope>
    <source>
        <strain evidence="6 7">DSM 2260</strain>
    </source>
</reference>
<evidence type="ECO:0000256" key="1">
    <source>
        <dbReference type="ARBA" id="ARBA00022536"/>
    </source>
</evidence>
<dbReference type="InterPro" id="IPR000152">
    <property type="entry name" value="EGF-type_Asp/Asn_hydroxyl_site"/>
</dbReference>
<dbReference type="SUPFAM" id="SSF57196">
    <property type="entry name" value="EGF/Laminin"/>
    <property type="match status" value="1"/>
</dbReference>
<dbReference type="InterPro" id="IPR024731">
    <property type="entry name" value="NELL2-like_EGF"/>
</dbReference>
<dbReference type="InterPro" id="IPR018097">
    <property type="entry name" value="EGF_Ca-bd_CS"/>
</dbReference>
<dbReference type="PROSITE" id="PS50026">
    <property type="entry name" value="EGF_3"/>
    <property type="match status" value="1"/>
</dbReference>
<dbReference type="Pfam" id="PF12947">
    <property type="entry name" value="EGF_3"/>
    <property type="match status" value="1"/>
</dbReference>
<dbReference type="PROSITE" id="PS01187">
    <property type="entry name" value="EGF_CA"/>
    <property type="match status" value="2"/>
</dbReference>
<keyword evidence="3" id="KW-0677">Repeat</keyword>
<proteinExistence type="predicted"/>
<dbReference type="InterPro" id="IPR000742">
    <property type="entry name" value="EGF"/>
</dbReference>
<dbReference type="InterPro" id="IPR050751">
    <property type="entry name" value="ECM_structural_protein"/>
</dbReference>
<dbReference type="PANTHER" id="PTHR24034:SF89">
    <property type="entry name" value="COMPLEMENT COMPONENT C1Q RECEPTOR"/>
    <property type="match status" value="1"/>
</dbReference>
<keyword evidence="1" id="KW-0245">EGF-like domain</keyword>
<keyword evidence="4" id="KW-1015">Disulfide bond</keyword>
<dbReference type="SMART" id="SM00181">
    <property type="entry name" value="EGF"/>
    <property type="match status" value="2"/>
</dbReference>
<evidence type="ECO:0000259" key="5">
    <source>
        <dbReference type="PROSITE" id="PS50026"/>
    </source>
</evidence>
<evidence type="ECO:0000256" key="2">
    <source>
        <dbReference type="ARBA" id="ARBA00022729"/>
    </source>
</evidence>
<dbReference type="InterPro" id="IPR049883">
    <property type="entry name" value="NOTCH1_EGF-like"/>
</dbReference>
<keyword evidence="2" id="KW-0732">Signal</keyword>
<evidence type="ECO:0000256" key="3">
    <source>
        <dbReference type="ARBA" id="ARBA00022737"/>
    </source>
</evidence>
<dbReference type="PROSITE" id="PS00010">
    <property type="entry name" value="ASX_HYDROXYL"/>
    <property type="match status" value="1"/>
</dbReference>
<dbReference type="InterPro" id="IPR011936">
    <property type="entry name" value="Myxo_disulph_rpt"/>
</dbReference>
<dbReference type="PANTHER" id="PTHR24034">
    <property type="entry name" value="EGF-LIKE DOMAIN-CONTAINING PROTEIN"/>
    <property type="match status" value="1"/>
</dbReference>
<dbReference type="EMBL" id="FNAJ01000013">
    <property type="protein sequence ID" value="SDE85748.1"/>
    <property type="molecule type" value="Genomic_DNA"/>
</dbReference>
<keyword evidence="7" id="KW-1185">Reference proteome</keyword>
<comment type="caution">
    <text evidence="6">The sequence shown here is derived from an EMBL/GenBank/DDBJ whole genome shotgun (WGS) entry which is preliminary data.</text>
</comment>
<evidence type="ECO:0000313" key="7">
    <source>
        <dbReference type="Proteomes" id="UP000198717"/>
    </source>
</evidence>